<feature type="domain" description="Rho-GAP" evidence="6">
    <location>
        <begin position="302"/>
        <end position="494"/>
    </location>
</feature>
<evidence type="ECO:0000256" key="1">
    <source>
        <dbReference type="ARBA" id="ARBA00022443"/>
    </source>
</evidence>
<sequence length="888" mass="100008">MIGEAPPLITAAKAHTLEKKQSPVATRCHPKTPPVQRSPVAHRSTSIKKLGEQDHFHYSSVELGPVVVSLVHLDITETGAEMRLQVESNARKWRVTRSFEKLCEFDCQLHRCVFDRSHSRLRELREIDVTVEDLHSEVERYFARLSQITGSLIRCFPVLRFLEVDSRGNRFLPAEETPINTPAIATAIVTKDYEAQSCDQISLKVGDIVSIIEKASPGPNGHSWWKAKLTIRKDSQGNEISGKHFHVGVFPSECVKIFDGKSDWRNETEIAQKSPPRRPRQRSLMRTLLGRNASKHIPVFGTDLVEYLQKTGDDVPNILKKCVEFIEAHGIVTGVYRQCGIQSNIQKLRNGFDSGNLPNLNDETILRDVHCVSSLLKQYFRQLPNPLFTFELYPDFIAAYETTDESRAHRFKSVIDRLPPEHYRTAKYLILHLSRLCQCTHLTDMNSKNLAIVWAPNLFRCPPCQSGSDSYLLQGLNVQTGLCNFILVHAVYLFSLEKESLTLLQDGASPPFVRKCTQTASPDLSNRNCIDVNGGPSSLPTFRTVLERPSRKLSAQPGAWRRLLRGPSVDNAITSLRNRWRNQGEQVPDGYSALHGVKWRRSPSVEASSASFRQARSASLISFVTKSVEEFRNGVMRGWRTRAISSRHGKEGSYANVREPIVKMRATDGGERRVRRDGVLSAVELEHIPSTLKICCPMCQKMRKLCTAMHKISAENLKSATKRSPDVLRANISETNSSTRTEPAATGNSSRASSRFARRKVGLEDDENGSLSSGRRFPTRPEDGSNTMPLNRPVRTERRVAFDSQARGKSFDDINRDFHRSSSSPDWSASQSSESLQLDMSRYDNVSPHLSVNNCDNGSRFIGTPISFYDLPHTNNKANRSNVQLYFL</sequence>
<feature type="domain" description="SH3" evidence="5">
    <location>
        <begin position="182"/>
        <end position="260"/>
    </location>
</feature>
<proteinExistence type="evidence at transcript level"/>
<dbReference type="PROSITE" id="PS50002">
    <property type="entry name" value="SH3"/>
    <property type="match status" value="1"/>
</dbReference>
<evidence type="ECO:0000256" key="4">
    <source>
        <dbReference type="SAM" id="MobiDB-lite"/>
    </source>
</evidence>
<dbReference type="PANTHER" id="PTHR15729:SF10">
    <property type="entry name" value="GTPASE-ACTIVATING PROTEIN CDGAPR"/>
    <property type="match status" value="1"/>
</dbReference>
<feature type="region of interest" description="Disordered" evidence="4">
    <location>
        <begin position="723"/>
        <end position="835"/>
    </location>
</feature>
<name>F1KVP0_ASCSU</name>
<dbReference type="InterPro" id="IPR000198">
    <property type="entry name" value="RhoGAP_dom"/>
</dbReference>
<dbReference type="Pfam" id="PF07653">
    <property type="entry name" value="SH3_2"/>
    <property type="match status" value="1"/>
</dbReference>
<dbReference type="PROSITE" id="PS50238">
    <property type="entry name" value="RHOGAP"/>
    <property type="match status" value="1"/>
</dbReference>
<dbReference type="PANTHER" id="PTHR15729">
    <property type="entry name" value="CDC42 GTPASE-ACTIVATING PROTEIN"/>
    <property type="match status" value="1"/>
</dbReference>
<dbReference type="GO" id="GO:0005096">
    <property type="term" value="F:GTPase activator activity"/>
    <property type="evidence" value="ECO:0007669"/>
    <property type="project" value="UniProtKB-KW"/>
</dbReference>
<dbReference type="InterPro" id="IPR008936">
    <property type="entry name" value="Rho_GTPase_activation_prot"/>
</dbReference>
<accession>F1KVP0</accession>
<keyword evidence="2" id="KW-0343">GTPase activation</keyword>
<protein>
    <submittedName>
        <fullName evidence="7">GTPase-activating protein rrc-1</fullName>
    </submittedName>
</protein>
<dbReference type="InterPro" id="IPR051576">
    <property type="entry name" value="PX-Rho_GAP"/>
</dbReference>
<keyword evidence="1 3" id="KW-0728">SH3 domain</keyword>
<feature type="region of interest" description="Disordered" evidence="4">
    <location>
        <begin position="19"/>
        <end position="42"/>
    </location>
</feature>
<dbReference type="Pfam" id="PF00620">
    <property type="entry name" value="RhoGAP"/>
    <property type="match status" value="1"/>
</dbReference>
<feature type="compositionally biased region" description="Basic and acidic residues" evidence="4">
    <location>
        <begin position="809"/>
        <end position="820"/>
    </location>
</feature>
<reference evidence="7" key="1">
    <citation type="journal article" date="2011" name="Genome Res.">
        <title>Deep small RNA sequencing from the nematode Ascaris reveals conservation, functional diversification, and novel developmental profiles.</title>
        <authorList>
            <person name="Wang J."/>
            <person name="Czech B."/>
            <person name="Crunk A."/>
            <person name="Wallace A."/>
            <person name="Mitreva M."/>
            <person name="Hannon G.J."/>
            <person name="Davis R.E."/>
        </authorList>
    </citation>
    <scope>NUCLEOTIDE SEQUENCE</scope>
</reference>
<feature type="compositionally biased region" description="Low complexity" evidence="4">
    <location>
        <begin position="821"/>
        <end position="835"/>
    </location>
</feature>
<dbReference type="SMART" id="SM00324">
    <property type="entry name" value="RhoGAP"/>
    <property type="match status" value="1"/>
</dbReference>
<dbReference type="EMBL" id="JI166646">
    <property type="protein sequence ID" value="ADY41944.1"/>
    <property type="molecule type" value="mRNA"/>
</dbReference>
<evidence type="ECO:0000256" key="3">
    <source>
        <dbReference type="PROSITE-ProRule" id="PRU00192"/>
    </source>
</evidence>
<evidence type="ECO:0000259" key="6">
    <source>
        <dbReference type="PROSITE" id="PS50238"/>
    </source>
</evidence>
<evidence type="ECO:0000259" key="5">
    <source>
        <dbReference type="PROSITE" id="PS50002"/>
    </source>
</evidence>
<dbReference type="Gene3D" id="2.30.30.40">
    <property type="entry name" value="SH3 Domains"/>
    <property type="match status" value="1"/>
</dbReference>
<dbReference type="Gene3D" id="1.10.555.10">
    <property type="entry name" value="Rho GTPase activation protein"/>
    <property type="match status" value="1"/>
</dbReference>
<feature type="compositionally biased region" description="Polar residues" evidence="4">
    <location>
        <begin position="732"/>
        <end position="741"/>
    </location>
</feature>
<dbReference type="SUPFAM" id="SSF48350">
    <property type="entry name" value="GTPase activation domain, GAP"/>
    <property type="match status" value="1"/>
</dbReference>
<evidence type="ECO:0000313" key="7">
    <source>
        <dbReference type="EMBL" id="ADY41944.1"/>
    </source>
</evidence>
<dbReference type="GO" id="GO:0007264">
    <property type="term" value="P:small GTPase-mediated signal transduction"/>
    <property type="evidence" value="ECO:0007669"/>
    <property type="project" value="TreeGrafter"/>
</dbReference>
<dbReference type="SMART" id="SM00326">
    <property type="entry name" value="SH3"/>
    <property type="match status" value="1"/>
</dbReference>
<dbReference type="AlphaFoldDB" id="F1KVP0"/>
<dbReference type="SUPFAM" id="SSF50044">
    <property type="entry name" value="SH3-domain"/>
    <property type="match status" value="1"/>
</dbReference>
<dbReference type="InterPro" id="IPR036028">
    <property type="entry name" value="SH3-like_dom_sf"/>
</dbReference>
<evidence type="ECO:0000256" key="2">
    <source>
        <dbReference type="ARBA" id="ARBA00022468"/>
    </source>
</evidence>
<organism evidence="7">
    <name type="scientific">Ascaris suum</name>
    <name type="common">Pig roundworm</name>
    <name type="synonym">Ascaris lumbricoides</name>
    <dbReference type="NCBI Taxonomy" id="6253"/>
    <lineage>
        <taxon>Eukaryota</taxon>
        <taxon>Metazoa</taxon>
        <taxon>Ecdysozoa</taxon>
        <taxon>Nematoda</taxon>
        <taxon>Chromadorea</taxon>
        <taxon>Rhabditida</taxon>
        <taxon>Spirurina</taxon>
        <taxon>Ascaridomorpha</taxon>
        <taxon>Ascaridoidea</taxon>
        <taxon>Ascarididae</taxon>
        <taxon>Ascaris</taxon>
    </lineage>
</organism>
<dbReference type="InterPro" id="IPR001452">
    <property type="entry name" value="SH3_domain"/>
</dbReference>